<sequence length="71" mass="7725">MFFAVCSRSGEIDRAACGIASHYQHEKIMTDAETDCDPSQLAGFAVLQFCHAGMAISFETWDIAYSAIDTA</sequence>
<reference evidence="1 2" key="1">
    <citation type="submission" date="2017-11" db="EMBL/GenBank/DDBJ databases">
        <title>Biodiversity and function of Thalassospira species in the particle-attached aromatic-hydrocarbon-degrading consortia from the surface seawater of the China South Sea.</title>
        <authorList>
            <person name="Dong C."/>
            <person name="Liu R."/>
            <person name="Shao Z."/>
        </authorList>
    </citation>
    <scope>NUCLEOTIDE SEQUENCE [LARGE SCALE GENOMIC DNA]</scope>
    <source>
        <strain evidence="1 2">139Z-12</strain>
    </source>
</reference>
<name>A0ABX4R3A6_9PROT</name>
<keyword evidence="2" id="KW-1185">Reference proteome</keyword>
<gene>
    <name evidence="1" type="ORF">CU041_19300</name>
</gene>
<evidence type="ECO:0000313" key="1">
    <source>
        <dbReference type="EMBL" id="PKR47387.1"/>
    </source>
</evidence>
<evidence type="ECO:0000313" key="2">
    <source>
        <dbReference type="Proteomes" id="UP000233365"/>
    </source>
</evidence>
<dbReference type="Proteomes" id="UP000233365">
    <property type="component" value="Unassembled WGS sequence"/>
</dbReference>
<accession>A0ABX4R3A6</accession>
<comment type="caution">
    <text evidence="1">The sequence shown here is derived from an EMBL/GenBank/DDBJ whole genome shotgun (WGS) entry which is preliminary data.</text>
</comment>
<dbReference type="EMBL" id="PGTS01000009">
    <property type="protein sequence ID" value="PKR47387.1"/>
    <property type="molecule type" value="Genomic_DNA"/>
</dbReference>
<protein>
    <submittedName>
        <fullName evidence="1">Uncharacterized protein</fullName>
    </submittedName>
</protein>
<organism evidence="1 2">
    <name type="scientific">Thalassospira povalilytica</name>
    <dbReference type="NCBI Taxonomy" id="732237"/>
    <lineage>
        <taxon>Bacteria</taxon>
        <taxon>Pseudomonadati</taxon>
        <taxon>Pseudomonadota</taxon>
        <taxon>Alphaproteobacteria</taxon>
        <taxon>Rhodospirillales</taxon>
        <taxon>Thalassospiraceae</taxon>
        <taxon>Thalassospira</taxon>
    </lineage>
</organism>
<proteinExistence type="predicted"/>